<dbReference type="EMBL" id="MHTG01000025">
    <property type="protein sequence ID" value="OHA56968.1"/>
    <property type="molecule type" value="Genomic_DNA"/>
</dbReference>
<dbReference type="Pfam" id="PF18895">
    <property type="entry name" value="T4SS_pilin"/>
    <property type="match status" value="1"/>
</dbReference>
<comment type="caution">
    <text evidence="5">The sequence shown here is derived from an EMBL/GenBank/DDBJ whole genome shotgun (WGS) entry which is preliminary data.</text>
</comment>
<evidence type="ECO:0000256" key="1">
    <source>
        <dbReference type="ARBA" id="ARBA00004370"/>
    </source>
</evidence>
<evidence type="ECO:0000313" key="6">
    <source>
        <dbReference type="Proteomes" id="UP000176494"/>
    </source>
</evidence>
<keyword evidence="3 4" id="KW-0472">Membrane</keyword>
<evidence type="ECO:0000313" key="5">
    <source>
        <dbReference type="EMBL" id="OHA56968.1"/>
    </source>
</evidence>
<gene>
    <name evidence="5" type="ORF">A2114_00310</name>
</gene>
<name>A0A1G2Q8X5_9BACT</name>
<dbReference type="InterPro" id="IPR036257">
    <property type="entry name" value="Cyt_c_oxidase_su2_TM_sf"/>
</dbReference>
<protein>
    <submittedName>
        <fullName evidence="5">Uncharacterized protein</fullName>
    </submittedName>
</protein>
<dbReference type="Proteomes" id="UP000176494">
    <property type="component" value="Unassembled WGS sequence"/>
</dbReference>
<evidence type="ECO:0000256" key="3">
    <source>
        <dbReference type="ARBA" id="ARBA00023136"/>
    </source>
</evidence>
<keyword evidence="4" id="KW-1133">Transmembrane helix</keyword>
<dbReference type="InterPro" id="IPR043993">
    <property type="entry name" value="T4SS_pilin"/>
</dbReference>
<dbReference type="STRING" id="1802435.A2114_00310"/>
<sequence length="110" mass="11273">MFDTGGGSGTDISGGGGSGVTKINIQNPIGPDTLIEFVEAILGIIIQIGIPVLVVMIVYVGFKFVMAQGNDGKLAEAKTAFYWTIIGAAIVLGAFVISTVIQTTINNLGA</sequence>
<evidence type="ECO:0000256" key="4">
    <source>
        <dbReference type="SAM" id="Phobius"/>
    </source>
</evidence>
<feature type="transmembrane region" description="Helical" evidence="4">
    <location>
        <begin position="40"/>
        <end position="60"/>
    </location>
</feature>
<reference evidence="5 6" key="1">
    <citation type="journal article" date="2016" name="Nat. Commun.">
        <title>Thousands of microbial genomes shed light on interconnected biogeochemical processes in an aquifer system.</title>
        <authorList>
            <person name="Anantharaman K."/>
            <person name="Brown C.T."/>
            <person name="Hug L.A."/>
            <person name="Sharon I."/>
            <person name="Castelle C.J."/>
            <person name="Probst A.J."/>
            <person name="Thomas B.C."/>
            <person name="Singh A."/>
            <person name="Wilkins M.J."/>
            <person name="Karaoz U."/>
            <person name="Brodie E.L."/>
            <person name="Williams K.H."/>
            <person name="Hubbard S.S."/>
            <person name="Banfield J.F."/>
        </authorList>
    </citation>
    <scope>NUCLEOTIDE SEQUENCE [LARGE SCALE GENOMIC DNA]</scope>
</reference>
<keyword evidence="2 4" id="KW-0812">Transmembrane</keyword>
<dbReference type="SUPFAM" id="SSF81464">
    <property type="entry name" value="Cytochrome c oxidase subunit II-like, transmembrane region"/>
    <property type="match status" value="1"/>
</dbReference>
<evidence type="ECO:0000256" key="2">
    <source>
        <dbReference type="ARBA" id="ARBA00022692"/>
    </source>
</evidence>
<organism evidence="5 6">
    <name type="scientific">Candidatus Vogelbacteria bacterium GWA1_51_14</name>
    <dbReference type="NCBI Taxonomy" id="1802435"/>
    <lineage>
        <taxon>Bacteria</taxon>
        <taxon>Candidatus Vogeliibacteriota</taxon>
    </lineage>
</organism>
<feature type="transmembrane region" description="Helical" evidence="4">
    <location>
        <begin position="80"/>
        <end position="101"/>
    </location>
</feature>
<dbReference type="AlphaFoldDB" id="A0A1G2Q8X5"/>
<proteinExistence type="predicted"/>
<comment type="subcellular location">
    <subcellularLocation>
        <location evidence="1">Membrane</location>
    </subcellularLocation>
</comment>
<dbReference type="GO" id="GO:0016020">
    <property type="term" value="C:membrane"/>
    <property type="evidence" value="ECO:0007669"/>
    <property type="project" value="UniProtKB-SubCell"/>
</dbReference>
<accession>A0A1G2Q8X5</accession>